<evidence type="ECO:0000256" key="1">
    <source>
        <dbReference type="ARBA" id="ARBA00004651"/>
    </source>
</evidence>
<dbReference type="NCBIfam" id="NF003000">
    <property type="entry name" value="PRK03776.1"/>
    <property type="match status" value="1"/>
</dbReference>
<name>A0A4R1ND59_9GAMM</name>
<dbReference type="GO" id="GO:0005886">
    <property type="term" value="C:plasma membrane"/>
    <property type="evidence" value="ECO:0007669"/>
    <property type="project" value="UniProtKB-SubCell"/>
</dbReference>
<comment type="caution">
    <text evidence="8">The sequence shown here is derived from an EMBL/GenBank/DDBJ whole genome shotgun (WGS) entry which is preliminary data.</text>
</comment>
<evidence type="ECO:0000259" key="7">
    <source>
        <dbReference type="Pfam" id="PF00884"/>
    </source>
</evidence>
<dbReference type="Proteomes" id="UP000294555">
    <property type="component" value="Unassembled WGS sequence"/>
</dbReference>
<reference evidence="8 9" key="1">
    <citation type="submission" date="2019-02" db="EMBL/GenBank/DDBJ databases">
        <title>Investigation of anaerobic lignin degradation for improved lignocellulosic biofuels.</title>
        <authorList>
            <person name="Deangelis K."/>
        </authorList>
    </citation>
    <scope>NUCLEOTIDE SEQUENCE [LARGE SCALE GENOMIC DNA]</scope>
    <source>
        <strain evidence="8 9">159R</strain>
    </source>
</reference>
<feature type="transmembrane region" description="Helical" evidence="6">
    <location>
        <begin position="6"/>
        <end position="22"/>
    </location>
</feature>
<dbReference type="PANTHER" id="PTHR47371">
    <property type="entry name" value="LIPOTEICHOIC ACID SYNTHASE"/>
    <property type="match status" value="1"/>
</dbReference>
<keyword evidence="5 6" id="KW-0472">Membrane</keyword>
<dbReference type="CDD" id="cd16015">
    <property type="entry name" value="LTA_synthase"/>
    <property type="match status" value="1"/>
</dbReference>
<evidence type="ECO:0000256" key="4">
    <source>
        <dbReference type="ARBA" id="ARBA00022989"/>
    </source>
</evidence>
<keyword evidence="8" id="KW-0808">Transferase</keyword>
<keyword evidence="3 6" id="KW-0812">Transmembrane</keyword>
<dbReference type="InterPro" id="IPR050448">
    <property type="entry name" value="OpgB/LTA_synthase_biosynth"/>
</dbReference>
<protein>
    <submittedName>
        <fullName evidence="8">Phosphoglycerol transferase</fullName>
    </submittedName>
</protein>
<dbReference type="PANTHER" id="PTHR47371:SF3">
    <property type="entry name" value="PHOSPHOGLYCEROL TRANSFERASE I"/>
    <property type="match status" value="1"/>
</dbReference>
<dbReference type="AlphaFoldDB" id="A0A4R1ND59"/>
<evidence type="ECO:0000313" key="9">
    <source>
        <dbReference type="Proteomes" id="UP000294555"/>
    </source>
</evidence>
<feature type="transmembrane region" description="Helical" evidence="6">
    <location>
        <begin position="27"/>
        <end position="45"/>
    </location>
</feature>
<feature type="transmembrane region" description="Helical" evidence="6">
    <location>
        <begin position="109"/>
        <end position="130"/>
    </location>
</feature>
<gene>
    <name evidence="8" type="ORF">EZJ58_1626</name>
</gene>
<dbReference type="InterPro" id="IPR000917">
    <property type="entry name" value="Sulfatase_N"/>
</dbReference>
<evidence type="ECO:0000256" key="5">
    <source>
        <dbReference type="ARBA" id="ARBA00023136"/>
    </source>
</evidence>
<evidence type="ECO:0000256" key="2">
    <source>
        <dbReference type="ARBA" id="ARBA00022475"/>
    </source>
</evidence>
<comment type="subcellular location">
    <subcellularLocation>
        <location evidence="1">Cell membrane</location>
        <topology evidence="1">Multi-pass membrane protein</topology>
    </subcellularLocation>
</comment>
<organism evidence="8 9">
    <name type="scientific">Sodalis ligni</name>
    <dbReference type="NCBI Taxonomy" id="2697027"/>
    <lineage>
        <taxon>Bacteria</taxon>
        <taxon>Pseudomonadati</taxon>
        <taxon>Pseudomonadota</taxon>
        <taxon>Gammaproteobacteria</taxon>
        <taxon>Enterobacterales</taxon>
        <taxon>Bruguierivoracaceae</taxon>
        <taxon>Sodalis</taxon>
    </lineage>
</organism>
<dbReference type="Pfam" id="PF00884">
    <property type="entry name" value="Sulfatase"/>
    <property type="match status" value="1"/>
</dbReference>
<accession>A0A4R1ND59</accession>
<sequence length="629" mass="70201">MSAEILSAVLFVTSIIIYSLRADRNKLWFILVLFILGLYIVLNLIRVASNYFTGDGINDSVLYTITSNLTGAGVGKYILPFAGFLLVSLAVFGLMSWVLLRTSGKNTNVLYSILALIFAGASVVVTPAFGEIAGLMKSEFGQDKSDFYSYYKTPKKTMSGKKPNLIYIYAESLEKTYFDQDVFPGLTSELNSDKVDSTSFENTIQLPGTGYTIAGIVASQCGIPLFAPFDGNASSSLSTFYPHAVCLGDVLHSSGYDTYFYQGADLAFGGKGLFLKSHGIDHLYGLQELQDQVEDPNYKNEWGWYDDTLLDIVYNKYVELSKENKRFALFALTVDTHHPDGYISRTCTKKTYEFNHVENSSLSAVACSQQHIADLIDKIKQSPYFSNTVIVVSSDHLAMNNTAYDILTKNDRKDLFFIIRGDTDKKQEINVKRSTLDNGATVLDVLGGDNFIGLGRSSLSNVSLATYFMNINQKITGWIPAIIRQWDFPRKITKYKIDVASKTIKFNGVSFKTPLILKVEKNRVEPMFDVYLSVPLNQQLAKLDANEKFVWVDDCTKMANVWDDQLNQVNNTCVATGTLNTHPKIVKIDSDVYRGKVKFNQPREGDDPDSIYQNTVNKLAEDAANSMPQ</sequence>
<dbReference type="EMBL" id="SJOI01000001">
    <property type="protein sequence ID" value="TCL03551.1"/>
    <property type="molecule type" value="Genomic_DNA"/>
</dbReference>
<evidence type="ECO:0000256" key="3">
    <source>
        <dbReference type="ARBA" id="ARBA00022692"/>
    </source>
</evidence>
<keyword evidence="9" id="KW-1185">Reference proteome</keyword>
<keyword evidence="2" id="KW-1003">Cell membrane</keyword>
<proteinExistence type="predicted"/>
<feature type="domain" description="Sulfatase N-terminal" evidence="7">
    <location>
        <begin position="163"/>
        <end position="447"/>
    </location>
</feature>
<dbReference type="GO" id="GO:0016740">
    <property type="term" value="F:transferase activity"/>
    <property type="evidence" value="ECO:0007669"/>
    <property type="project" value="UniProtKB-KW"/>
</dbReference>
<keyword evidence="4 6" id="KW-1133">Transmembrane helix</keyword>
<feature type="transmembrane region" description="Helical" evidence="6">
    <location>
        <begin position="77"/>
        <end position="100"/>
    </location>
</feature>
<dbReference type="RefSeq" id="WP_132922407.1">
    <property type="nucleotide sequence ID" value="NZ_SJOI01000001.1"/>
</dbReference>
<evidence type="ECO:0000313" key="8">
    <source>
        <dbReference type="EMBL" id="TCL03551.1"/>
    </source>
</evidence>
<dbReference type="SUPFAM" id="SSF53649">
    <property type="entry name" value="Alkaline phosphatase-like"/>
    <property type="match status" value="1"/>
</dbReference>
<dbReference type="Gene3D" id="3.40.720.10">
    <property type="entry name" value="Alkaline Phosphatase, subunit A"/>
    <property type="match status" value="1"/>
</dbReference>
<dbReference type="OrthoDB" id="9760224at2"/>
<evidence type="ECO:0000256" key="6">
    <source>
        <dbReference type="SAM" id="Phobius"/>
    </source>
</evidence>
<dbReference type="InterPro" id="IPR017850">
    <property type="entry name" value="Alkaline_phosphatase_core_sf"/>
</dbReference>